<evidence type="ECO:0000256" key="1">
    <source>
        <dbReference type="SAM" id="Phobius"/>
    </source>
</evidence>
<feature type="transmembrane region" description="Helical" evidence="1">
    <location>
        <begin position="100"/>
        <end position="123"/>
    </location>
</feature>
<dbReference type="Proteomes" id="UP000272474">
    <property type="component" value="Unassembled WGS sequence"/>
</dbReference>
<keyword evidence="1" id="KW-0812">Transmembrane</keyword>
<feature type="transmembrane region" description="Helical" evidence="1">
    <location>
        <begin position="22"/>
        <end position="44"/>
    </location>
</feature>
<dbReference type="RefSeq" id="WP_120678983.1">
    <property type="nucleotide sequence ID" value="NZ_RBAL01000006.1"/>
</dbReference>
<keyword evidence="3" id="KW-1185">Reference proteome</keyword>
<feature type="transmembrane region" description="Helical" evidence="1">
    <location>
        <begin position="155"/>
        <end position="188"/>
    </location>
</feature>
<accession>A0A3A9Z263</accession>
<evidence type="ECO:0008006" key="4">
    <source>
        <dbReference type="Google" id="ProtNLM"/>
    </source>
</evidence>
<protein>
    <recommendedName>
        <fullName evidence="4">DUF624 domain-containing protein</fullName>
    </recommendedName>
</protein>
<organism evidence="2 3">
    <name type="scientific">Streptomyces hoynatensis</name>
    <dbReference type="NCBI Taxonomy" id="1141874"/>
    <lineage>
        <taxon>Bacteria</taxon>
        <taxon>Bacillati</taxon>
        <taxon>Actinomycetota</taxon>
        <taxon>Actinomycetes</taxon>
        <taxon>Kitasatosporales</taxon>
        <taxon>Streptomycetaceae</taxon>
        <taxon>Streptomyces</taxon>
    </lineage>
</organism>
<evidence type="ECO:0000313" key="3">
    <source>
        <dbReference type="Proteomes" id="UP000272474"/>
    </source>
</evidence>
<keyword evidence="1" id="KW-0472">Membrane</keyword>
<dbReference type="OrthoDB" id="4247891at2"/>
<evidence type="ECO:0000313" key="2">
    <source>
        <dbReference type="EMBL" id="RKN42333.1"/>
    </source>
</evidence>
<proteinExistence type="predicted"/>
<name>A0A3A9Z263_9ACTN</name>
<dbReference type="AlphaFoldDB" id="A0A3A9Z263"/>
<sequence length="215" mass="22617">MAREHDQLGRRWNTGFALFGEVLITGVLIAVLCLPLVTALPALAAGAAHLRRHLDGESVRSWDLLRDFATACRTQWPAALGFFGVALLLLWNLSLAQAGVLPGAGGVLAVMMLLLAAWAALLLRTAAVWRPDRGPREVVAEAAERGLRDPAGSALLAAACVMCGVFVWMLLPLALVGGGLLALAAVAVDLRHRVRTGELAEPAEDAGTPGPLPHH</sequence>
<gene>
    <name evidence="2" type="ORF">D7294_12915</name>
</gene>
<reference evidence="2 3" key="1">
    <citation type="journal article" date="2014" name="Int. J. Syst. Evol. Microbiol.">
        <title>Streptomyces hoynatensis sp. nov., isolated from deep marine sediment.</title>
        <authorList>
            <person name="Veyisoglu A."/>
            <person name="Sahin N."/>
        </authorList>
    </citation>
    <scope>NUCLEOTIDE SEQUENCE [LARGE SCALE GENOMIC DNA]</scope>
    <source>
        <strain evidence="2 3">KCTC 29097</strain>
    </source>
</reference>
<dbReference type="EMBL" id="RBAL01000006">
    <property type="protein sequence ID" value="RKN42333.1"/>
    <property type="molecule type" value="Genomic_DNA"/>
</dbReference>
<feature type="transmembrane region" description="Helical" evidence="1">
    <location>
        <begin position="76"/>
        <end position="94"/>
    </location>
</feature>
<keyword evidence="1" id="KW-1133">Transmembrane helix</keyword>
<comment type="caution">
    <text evidence="2">The sequence shown here is derived from an EMBL/GenBank/DDBJ whole genome shotgun (WGS) entry which is preliminary data.</text>
</comment>